<organism evidence="3 4">
    <name type="scientific">Streptoalloteichus tenebrarius (strain ATCC 17920 / DSM 40477 / JCM 4838 / CBS 697.72 / NBRC 16177 / NCIMB 11028 / NRRL B-12390 / A12253. 1 / ISP 5477)</name>
    <name type="common">Streptomyces tenebrarius</name>
    <dbReference type="NCBI Taxonomy" id="1933"/>
    <lineage>
        <taxon>Bacteria</taxon>
        <taxon>Bacillati</taxon>
        <taxon>Actinomycetota</taxon>
        <taxon>Actinomycetes</taxon>
        <taxon>Pseudonocardiales</taxon>
        <taxon>Pseudonocardiaceae</taxon>
        <taxon>Streptoalloteichus</taxon>
    </lineage>
</organism>
<sequence>MEELIGTVLLLVPQLVAMFFWDAGRPTLVGTSIATAVLGAVGCVVIPRWRYRVHRWEATPEAVYTRTGWFVQDWRVAPLSRIQTVDTKRGPLQQMLGLATVTVTTASAAGPLEIPGLDLEVAQRLVEELTAATQATRGDAT</sequence>
<accession>A0ABT1I3D7</accession>
<comment type="caution">
    <text evidence="3">The sequence shown here is derived from an EMBL/GenBank/DDBJ whole genome shotgun (WGS) entry which is preliminary data.</text>
</comment>
<dbReference type="EMBL" id="JAMTCP010000061">
    <property type="protein sequence ID" value="MCP2262254.1"/>
    <property type="molecule type" value="Genomic_DNA"/>
</dbReference>
<dbReference type="PANTHER" id="PTHR34473">
    <property type="entry name" value="UPF0699 TRANSMEMBRANE PROTEIN YDBS"/>
    <property type="match status" value="1"/>
</dbReference>
<feature type="transmembrane region" description="Helical" evidence="1">
    <location>
        <begin position="27"/>
        <end position="46"/>
    </location>
</feature>
<keyword evidence="1" id="KW-0812">Transmembrane</keyword>
<feature type="domain" description="YdbS-like PH" evidence="2">
    <location>
        <begin position="51"/>
        <end position="128"/>
    </location>
</feature>
<proteinExistence type="predicted"/>
<evidence type="ECO:0000313" key="3">
    <source>
        <dbReference type="EMBL" id="MCP2262254.1"/>
    </source>
</evidence>
<dbReference type="PANTHER" id="PTHR34473:SF3">
    <property type="entry name" value="TRANSMEMBRANE PROTEIN-RELATED"/>
    <property type="match status" value="1"/>
</dbReference>
<keyword evidence="1" id="KW-0472">Membrane</keyword>
<keyword evidence="4" id="KW-1185">Reference proteome</keyword>
<evidence type="ECO:0000313" key="4">
    <source>
        <dbReference type="Proteomes" id="UP001205311"/>
    </source>
</evidence>
<reference evidence="3 4" key="1">
    <citation type="submission" date="2022-06" db="EMBL/GenBank/DDBJ databases">
        <title>Genomic Encyclopedia of Archaeal and Bacterial Type Strains, Phase II (KMG-II): from individual species to whole genera.</title>
        <authorList>
            <person name="Goeker M."/>
        </authorList>
    </citation>
    <scope>NUCLEOTIDE SEQUENCE [LARGE SCALE GENOMIC DNA]</scope>
    <source>
        <strain evidence="3 4">DSM 40477</strain>
    </source>
</reference>
<evidence type="ECO:0000256" key="1">
    <source>
        <dbReference type="SAM" id="Phobius"/>
    </source>
</evidence>
<protein>
    <recommendedName>
        <fullName evidence="2">YdbS-like PH domain-containing protein</fullName>
    </recommendedName>
</protein>
<name>A0ABT1I3D7_STRSD</name>
<dbReference type="Pfam" id="PF03703">
    <property type="entry name" value="bPH_2"/>
    <property type="match status" value="1"/>
</dbReference>
<dbReference type="InterPro" id="IPR005182">
    <property type="entry name" value="YdbS-like_PH"/>
</dbReference>
<evidence type="ECO:0000259" key="2">
    <source>
        <dbReference type="Pfam" id="PF03703"/>
    </source>
</evidence>
<dbReference type="Proteomes" id="UP001205311">
    <property type="component" value="Unassembled WGS sequence"/>
</dbReference>
<gene>
    <name evidence="3" type="ORF">LX15_005988</name>
</gene>
<keyword evidence="1" id="KW-1133">Transmembrane helix</keyword>